<protein>
    <submittedName>
        <fullName evidence="1">Uncharacterized protein</fullName>
    </submittedName>
</protein>
<dbReference type="Proteomes" id="UP001607302">
    <property type="component" value="Unassembled WGS sequence"/>
</dbReference>
<proteinExistence type="predicted"/>
<organism evidence="1 2">
    <name type="scientific">Vespula squamosa</name>
    <name type="common">Southern yellow jacket</name>
    <name type="synonym">Wasp</name>
    <dbReference type="NCBI Taxonomy" id="30214"/>
    <lineage>
        <taxon>Eukaryota</taxon>
        <taxon>Metazoa</taxon>
        <taxon>Ecdysozoa</taxon>
        <taxon>Arthropoda</taxon>
        <taxon>Hexapoda</taxon>
        <taxon>Insecta</taxon>
        <taxon>Pterygota</taxon>
        <taxon>Neoptera</taxon>
        <taxon>Endopterygota</taxon>
        <taxon>Hymenoptera</taxon>
        <taxon>Apocrita</taxon>
        <taxon>Aculeata</taxon>
        <taxon>Vespoidea</taxon>
        <taxon>Vespidae</taxon>
        <taxon>Vespinae</taxon>
        <taxon>Vespula</taxon>
    </lineage>
</organism>
<evidence type="ECO:0000313" key="2">
    <source>
        <dbReference type="Proteomes" id="UP001607302"/>
    </source>
</evidence>
<keyword evidence="2" id="KW-1185">Reference proteome</keyword>
<reference evidence="1 2" key="1">
    <citation type="journal article" date="2024" name="Ann. Entomol. Soc. Am.">
        <title>Genomic analyses of the southern and eastern yellowjacket wasps (Hymenoptera: Vespidae) reveal evolutionary signatures of social life.</title>
        <authorList>
            <person name="Catto M.A."/>
            <person name="Caine P.B."/>
            <person name="Orr S.E."/>
            <person name="Hunt B.G."/>
            <person name="Goodisman M.A.D."/>
        </authorList>
    </citation>
    <scope>NUCLEOTIDE SEQUENCE [LARGE SCALE GENOMIC DNA]</scope>
    <source>
        <strain evidence="1">233</strain>
        <tissue evidence="1">Head and thorax</tissue>
    </source>
</reference>
<dbReference type="AlphaFoldDB" id="A0ABD2AAP1"/>
<accession>A0ABD2AAP1</accession>
<dbReference type="EMBL" id="JAUDFV010000153">
    <property type="protein sequence ID" value="KAL2717683.1"/>
    <property type="molecule type" value="Genomic_DNA"/>
</dbReference>
<sequence length="72" mass="7538">MVDIQEQFSFHNDHAIEQNVHNLPLFNSSKGVAIAAATTTTTTAAAAAAVEMVLPDADADATALATLVDRRS</sequence>
<gene>
    <name evidence="1" type="ORF">V1478_013383</name>
</gene>
<name>A0ABD2AAP1_VESSQ</name>
<evidence type="ECO:0000313" key="1">
    <source>
        <dbReference type="EMBL" id="KAL2717683.1"/>
    </source>
</evidence>
<comment type="caution">
    <text evidence="1">The sequence shown here is derived from an EMBL/GenBank/DDBJ whole genome shotgun (WGS) entry which is preliminary data.</text>
</comment>